<evidence type="ECO:0000313" key="3">
    <source>
        <dbReference type="Proteomes" id="UP000188929"/>
    </source>
</evidence>
<proteinExistence type="predicted"/>
<feature type="domain" description="Pyruvate kinase barrel" evidence="1">
    <location>
        <begin position="12"/>
        <end position="104"/>
    </location>
</feature>
<dbReference type="Gene3D" id="3.20.20.60">
    <property type="entry name" value="Phosphoenolpyruvate-binding domains"/>
    <property type="match status" value="1"/>
</dbReference>
<dbReference type="STRING" id="1834516.BL253_18715"/>
<dbReference type="Proteomes" id="UP000188929">
    <property type="component" value="Unassembled WGS sequence"/>
</dbReference>
<protein>
    <recommendedName>
        <fullName evidence="1">Pyruvate kinase barrel domain-containing protein</fullName>
    </recommendedName>
</protein>
<sequence length="125" mass="13250">MAAACSRPTPRLDDGKIGAVVSAACPDELDLHVTDTPPAGARLRGGRGINLPDTDQPVSALTAKDRADLTFVAAHADIVSLSFVQYPDDIDALHAVRGGKAEDVAYGGDRRWDWQSRLADLDAAR</sequence>
<dbReference type="InterPro" id="IPR015793">
    <property type="entry name" value="Pyrv_Knase_brl"/>
</dbReference>
<dbReference type="InterPro" id="IPR015813">
    <property type="entry name" value="Pyrv/PenolPyrv_kinase-like_dom"/>
</dbReference>
<reference evidence="3" key="1">
    <citation type="submission" date="2016-10" db="EMBL/GenBank/DDBJ databases">
        <title>Frankia sp. NRRL B-16386 Genome sequencing.</title>
        <authorList>
            <person name="Ghodhbane-Gtari F."/>
            <person name="Swanson E."/>
            <person name="Gueddou A."/>
            <person name="Hezbri K."/>
            <person name="Ktari K."/>
            <person name="Nouioui I."/>
            <person name="Morris K."/>
            <person name="Simpson S."/>
            <person name="Abebe-Akele F."/>
            <person name="Thomas K."/>
            <person name="Gtari M."/>
            <person name="Tisa L.S."/>
        </authorList>
    </citation>
    <scope>NUCLEOTIDE SEQUENCE [LARGE SCALE GENOMIC DNA]</scope>
    <source>
        <strain evidence="3">NRRL B-16386</strain>
    </source>
</reference>
<dbReference type="EMBL" id="MOMC01000037">
    <property type="protein sequence ID" value="ONH28861.1"/>
    <property type="molecule type" value="Genomic_DNA"/>
</dbReference>
<dbReference type="UniPathway" id="UPA00109">
    <property type="reaction ID" value="UER00188"/>
</dbReference>
<comment type="caution">
    <text evidence="2">The sequence shown here is derived from an EMBL/GenBank/DDBJ whole genome shotgun (WGS) entry which is preliminary data.</text>
</comment>
<dbReference type="OrthoDB" id="9812123at2"/>
<evidence type="ECO:0000313" key="2">
    <source>
        <dbReference type="EMBL" id="ONH28861.1"/>
    </source>
</evidence>
<evidence type="ECO:0000259" key="1">
    <source>
        <dbReference type="Pfam" id="PF00224"/>
    </source>
</evidence>
<dbReference type="Pfam" id="PF00224">
    <property type="entry name" value="PK"/>
    <property type="match status" value="1"/>
</dbReference>
<dbReference type="InterPro" id="IPR040442">
    <property type="entry name" value="Pyrv_kinase-like_dom_sf"/>
</dbReference>
<gene>
    <name evidence="2" type="ORF">BL253_18715</name>
</gene>
<dbReference type="GO" id="GO:0000287">
    <property type="term" value="F:magnesium ion binding"/>
    <property type="evidence" value="ECO:0007669"/>
    <property type="project" value="InterPro"/>
</dbReference>
<dbReference type="AlphaFoldDB" id="A0A1V2IB73"/>
<name>A0A1V2IB73_9ACTN</name>
<organism evidence="2 3">
    <name type="scientific">Pseudofrankia asymbiotica</name>
    <dbReference type="NCBI Taxonomy" id="1834516"/>
    <lineage>
        <taxon>Bacteria</taxon>
        <taxon>Bacillati</taxon>
        <taxon>Actinomycetota</taxon>
        <taxon>Actinomycetes</taxon>
        <taxon>Frankiales</taxon>
        <taxon>Frankiaceae</taxon>
        <taxon>Pseudofrankia</taxon>
    </lineage>
</organism>
<accession>A0A1V2IB73</accession>
<keyword evidence="3" id="KW-1185">Reference proteome</keyword>
<dbReference type="SUPFAM" id="SSF51621">
    <property type="entry name" value="Phosphoenolpyruvate/pyruvate domain"/>
    <property type="match status" value="1"/>
</dbReference>
<dbReference type="RefSeq" id="WP_076818450.1">
    <property type="nucleotide sequence ID" value="NZ_MOMC01000037.1"/>
</dbReference>
<dbReference type="GO" id="GO:0030955">
    <property type="term" value="F:potassium ion binding"/>
    <property type="evidence" value="ECO:0007669"/>
    <property type="project" value="InterPro"/>
</dbReference>
<dbReference type="GO" id="GO:0004743">
    <property type="term" value="F:pyruvate kinase activity"/>
    <property type="evidence" value="ECO:0007669"/>
    <property type="project" value="InterPro"/>
</dbReference>